<dbReference type="EMBL" id="JACGWK010001242">
    <property type="protein sequence ID" value="KAL0291919.1"/>
    <property type="molecule type" value="Genomic_DNA"/>
</dbReference>
<dbReference type="InterPro" id="IPR052343">
    <property type="entry name" value="Retrotransposon-Effector_Assoc"/>
</dbReference>
<organism evidence="2">
    <name type="scientific">Sesamum angustifolium</name>
    <dbReference type="NCBI Taxonomy" id="2727405"/>
    <lineage>
        <taxon>Eukaryota</taxon>
        <taxon>Viridiplantae</taxon>
        <taxon>Streptophyta</taxon>
        <taxon>Embryophyta</taxon>
        <taxon>Tracheophyta</taxon>
        <taxon>Spermatophyta</taxon>
        <taxon>Magnoliopsida</taxon>
        <taxon>eudicotyledons</taxon>
        <taxon>Gunneridae</taxon>
        <taxon>Pentapetalae</taxon>
        <taxon>asterids</taxon>
        <taxon>lamiids</taxon>
        <taxon>Lamiales</taxon>
        <taxon>Pedaliaceae</taxon>
        <taxon>Sesamum</taxon>
    </lineage>
</organism>
<evidence type="ECO:0000259" key="1">
    <source>
        <dbReference type="Pfam" id="PF00078"/>
    </source>
</evidence>
<dbReference type="Pfam" id="PF00078">
    <property type="entry name" value="RVT_1"/>
    <property type="match status" value="1"/>
</dbReference>
<dbReference type="AlphaFoldDB" id="A0AAW2JC87"/>
<dbReference type="PANTHER" id="PTHR46890:SF48">
    <property type="entry name" value="RNA-DIRECTED DNA POLYMERASE"/>
    <property type="match status" value="1"/>
</dbReference>
<dbReference type="InterPro" id="IPR000477">
    <property type="entry name" value="RT_dom"/>
</dbReference>
<reference evidence="2" key="1">
    <citation type="submission" date="2020-06" db="EMBL/GenBank/DDBJ databases">
        <authorList>
            <person name="Li T."/>
            <person name="Hu X."/>
            <person name="Zhang T."/>
            <person name="Song X."/>
            <person name="Zhang H."/>
            <person name="Dai N."/>
            <person name="Sheng W."/>
            <person name="Hou X."/>
            <person name="Wei L."/>
        </authorList>
    </citation>
    <scope>NUCLEOTIDE SEQUENCE</scope>
    <source>
        <strain evidence="2">G01</strain>
        <tissue evidence="2">Leaf</tissue>
    </source>
</reference>
<sequence>MRSKRRFLILMKIDHRDRMGTQWDSIRRHDRVLMRKLSGQSRNSLLMVASPGLIGELYANAFILDRSISDNILLSQELFSRYNQQRLPQRCAMKVDLRKVYDTMEWDFLLATLHLFGFPRQFILWIQEYVITCNFSVNLNGNIHGFFQDLMATQGDPVSPYLCVLVMEVFQLIIQKLIDPQCGVHLL</sequence>
<gene>
    <name evidence="2" type="ORF">Sangu_2532300</name>
</gene>
<accession>A0AAW2JC87</accession>
<protein>
    <recommendedName>
        <fullName evidence="1">Reverse transcriptase domain-containing protein</fullName>
    </recommendedName>
</protein>
<proteinExistence type="predicted"/>
<name>A0AAW2JC87_9LAMI</name>
<dbReference type="PANTHER" id="PTHR46890">
    <property type="entry name" value="NON-LTR RETROLELEMENT REVERSE TRANSCRIPTASE-LIKE PROTEIN-RELATED"/>
    <property type="match status" value="1"/>
</dbReference>
<feature type="domain" description="Reverse transcriptase" evidence="1">
    <location>
        <begin position="66"/>
        <end position="174"/>
    </location>
</feature>
<reference evidence="2" key="2">
    <citation type="journal article" date="2024" name="Plant">
        <title>Genomic evolution and insights into agronomic trait innovations of Sesamum species.</title>
        <authorList>
            <person name="Miao H."/>
            <person name="Wang L."/>
            <person name="Qu L."/>
            <person name="Liu H."/>
            <person name="Sun Y."/>
            <person name="Le M."/>
            <person name="Wang Q."/>
            <person name="Wei S."/>
            <person name="Zheng Y."/>
            <person name="Lin W."/>
            <person name="Duan Y."/>
            <person name="Cao H."/>
            <person name="Xiong S."/>
            <person name="Wang X."/>
            <person name="Wei L."/>
            <person name="Li C."/>
            <person name="Ma Q."/>
            <person name="Ju M."/>
            <person name="Zhao R."/>
            <person name="Li G."/>
            <person name="Mu C."/>
            <person name="Tian Q."/>
            <person name="Mei H."/>
            <person name="Zhang T."/>
            <person name="Gao T."/>
            <person name="Zhang H."/>
        </authorList>
    </citation>
    <scope>NUCLEOTIDE SEQUENCE</scope>
    <source>
        <strain evidence="2">G01</strain>
    </source>
</reference>
<comment type="caution">
    <text evidence="2">The sequence shown here is derived from an EMBL/GenBank/DDBJ whole genome shotgun (WGS) entry which is preliminary data.</text>
</comment>
<evidence type="ECO:0000313" key="2">
    <source>
        <dbReference type="EMBL" id="KAL0291919.1"/>
    </source>
</evidence>